<dbReference type="Proteomes" id="UP000260642">
    <property type="component" value="Unassembled WGS sequence"/>
</dbReference>
<dbReference type="AlphaFoldDB" id="A0A3E4EFC9"/>
<comment type="caution">
    <text evidence="1">The sequence shown here is derived from an EMBL/GenBank/DDBJ whole genome shotgun (WGS) entry which is preliminary data.</text>
</comment>
<sequence>MTLTDYQNMTRAEVAYNHLVASCLLFHNHLTKVTWHDDSITCDCTSNKSDRIFSQVYYLGNIHDKNTLIELIQNDTELSKNTEFEFLTKKFRYRH</sequence>
<accession>A0A3E4EFC9</accession>
<dbReference type="EMBL" id="QSOB01000004">
    <property type="protein sequence ID" value="RGI69679.1"/>
    <property type="molecule type" value="Genomic_DNA"/>
</dbReference>
<evidence type="ECO:0000313" key="1">
    <source>
        <dbReference type="EMBL" id="RGI69679.1"/>
    </source>
</evidence>
<proteinExistence type="predicted"/>
<evidence type="ECO:0000313" key="2">
    <source>
        <dbReference type="Proteomes" id="UP000260642"/>
    </source>
</evidence>
<reference evidence="1 2" key="1">
    <citation type="submission" date="2018-08" db="EMBL/GenBank/DDBJ databases">
        <title>A genome reference for cultivated species of the human gut microbiota.</title>
        <authorList>
            <person name="Zou Y."/>
            <person name="Xue W."/>
            <person name="Luo G."/>
        </authorList>
    </citation>
    <scope>NUCLEOTIDE SEQUENCE [LARGE SCALE GENOMIC DNA]</scope>
    <source>
        <strain evidence="1 2">TM10-3</strain>
    </source>
</reference>
<protein>
    <submittedName>
        <fullName evidence="1">Uncharacterized protein</fullName>
    </submittedName>
</protein>
<organism evidence="1 2">
    <name type="scientific">Agathobacter rectalis</name>
    <dbReference type="NCBI Taxonomy" id="39491"/>
    <lineage>
        <taxon>Bacteria</taxon>
        <taxon>Bacillati</taxon>
        <taxon>Bacillota</taxon>
        <taxon>Clostridia</taxon>
        <taxon>Lachnospirales</taxon>
        <taxon>Lachnospiraceae</taxon>
        <taxon>Agathobacter</taxon>
    </lineage>
</organism>
<gene>
    <name evidence="1" type="ORF">DXD95_04140</name>
</gene>
<name>A0A3E4EFC9_9FIRM</name>